<keyword evidence="1" id="KW-0175">Coiled coil</keyword>
<organism evidence="3 4">
    <name type="scientific">Phytophthora kernoviae</name>
    <dbReference type="NCBI Taxonomy" id="325452"/>
    <lineage>
        <taxon>Eukaryota</taxon>
        <taxon>Sar</taxon>
        <taxon>Stramenopiles</taxon>
        <taxon>Oomycota</taxon>
        <taxon>Peronosporomycetes</taxon>
        <taxon>Peronosporales</taxon>
        <taxon>Peronosporaceae</taxon>
        <taxon>Phytophthora</taxon>
    </lineage>
</organism>
<evidence type="ECO:0000313" key="2">
    <source>
        <dbReference type="EMBL" id="RLN49522.1"/>
    </source>
</evidence>
<dbReference type="EMBL" id="MBAD02002142">
    <property type="protein sequence ID" value="RLN49522.1"/>
    <property type="molecule type" value="Genomic_DNA"/>
</dbReference>
<evidence type="ECO:0000313" key="4">
    <source>
        <dbReference type="Proteomes" id="UP000277300"/>
    </source>
</evidence>
<evidence type="ECO:0000313" key="3">
    <source>
        <dbReference type="EMBL" id="RLN63755.1"/>
    </source>
</evidence>
<evidence type="ECO:0000256" key="1">
    <source>
        <dbReference type="SAM" id="Coils"/>
    </source>
</evidence>
<sequence>MEKPHGGEASAKLLLTKEDVSELRKYIVEMMHSEMELMESIKQNEENVATVNSRIKHFKELVVQERSRFKTLNGALEGDTGDLKLLEEKRIVAEENHRKFQAAVTQRESEVYALCNRVKQQRAAMITLRHQIEDANARLEAIALQNSVVTYETQNGTSTK</sequence>
<accession>A0A3F2RU28</accession>
<protein>
    <submittedName>
        <fullName evidence="3">Uncharacterized protein</fullName>
    </submittedName>
</protein>
<dbReference type="AlphaFoldDB" id="A0A3F2RU28"/>
<dbReference type="Proteomes" id="UP000284657">
    <property type="component" value="Unassembled WGS sequence"/>
</dbReference>
<reference evidence="4 5" key="1">
    <citation type="submission" date="2018-07" db="EMBL/GenBank/DDBJ databases">
        <title>Genome sequencing of oomycete isolates from Chile give support for New Zealand origin for Phytophthora kernoviae and make available the first Nothophytophthora sp. genome.</title>
        <authorList>
            <person name="Studholme D.J."/>
            <person name="Sanfuentes E."/>
            <person name="Panda P."/>
            <person name="Hill R."/>
            <person name="Sambles C."/>
            <person name="Grant M."/>
            <person name="Williams N.M."/>
            <person name="Mcdougal R.L."/>
        </authorList>
    </citation>
    <scope>NUCLEOTIDE SEQUENCE [LARGE SCALE GENOMIC DNA]</scope>
    <source>
        <strain evidence="3">Chile6</strain>
        <strain evidence="2">Chile7</strain>
    </source>
</reference>
<name>A0A3F2RU28_9STRA</name>
<dbReference type="Proteomes" id="UP000277300">
    <property type="component" value="Unassembled WGS sequence"/>
</dbReference>
<proteinExistence type="predicted"/>
<dbReference type="OrthoDB" id="125270at2759"/>
<dbReference type="EMBL" id="MBDO02000088">
    <property type="protein sequence ID" value="RLN63755.1"/>
    <property type="molecule type" value="Genomic_DNA"/>
</dbReference>
<comment type="caution">
    <text evidence="3">The sequence shown here is derived from an EMBL/GenBank/DDBJ whole genome shotgun (WGS) entry which is preliminary data.</text>
</comment>
<feature type="coiled-coil region" evidence="1">
    <location>
        <begin position="83"/>
        <end position="138"/>
    </location>
</feature>
<gene>
    <name evidence="2" type="ORF">BBJ29_007896</name>
    <name evidence="3" type="ORF">BBP00_00003887</name>
</gene>
<evidence type="ECO:0000313" key="5">
    <source>
        <dbReference type="Proteomes" id="UP000284657"/>
    </source>
</evidence>